<keyword evidence="3" id="KW-0508">mRNA splicing</keyword>
<dbReference type="PROSITE" id="PS50102">
    <property type="entry name" value="RRM"/>
    <property type="match status" value="1"/>
</dbReference>
<keyword evidence="1" id="KW-0507">mRNA processing</keyword>
<organism evidence="7 8">
    <name type="scientific">Carnegiea gigantea</name>
    <dbReference type="NCBI Taxonomy" id="171969"/>
    <lineage>
        <taxon>Eukaryota</taxon>
        <taxon>Viridiplantae</taxon>
        <taxon>Streptophyta</taxon>
        <taxon>Embryophyta</taxon>
        <taxon>Tracheophyta</taxon>
        <taxon>Spermatophyta</taxon>
        <taxon>Magnoliopsida</taxon>
        <taxon>eudicotyledons</taxon>
        <taxon>Gunneridae</taxon>
        <taxon>Pentapetalae</taxon>
        <taxon>Caryophyllales</taxon>
        <taxon>Cactineae</taxon>
        <taxon>Cactaceae</taxon>
        <taxon>Cactoideae</taxon>
        <taxon>Echinocereeae</taxon>
        <taxon>Carnegiea</taxon>
    </lineage>
</organism>
<dbReference type="PANTHER" id="PTHR23139">
    <property type="entry name" value="RNA-BINDING PROTEIN"/>
    <property type="match status" value="1"/>
</dbReference>
<dbReference type="InterPro" id="IPR012677">
    <property type="entry name" value="Nucleotide-bd_a/b_plait_sf"/>
</dbReference>
<reference evidence="7" key="1">
    <citation type="submission" date="2022-04" db="EMBL/GenBank/DDBJ databases">
        <title>Carnegiea gigantea Genome sequencing and assembly v2.</title>
        <authorList>
            <person name="Copetti D."/>
            <person name="Sanderson M.J."/>
            <person name="Burquez A."/>
            <person name="Wojciechowski M.F."/>
        </authorList>
    </citation>
    <scope>NUCLEOTIDE SEQUENCE</scope>
    <source>
        <strain evidence="7">SGP5-SGP5p</strain>
        <tissue evidence="7">Aerial part</tissue>
    </source>
</reference>
<proteinExistence type="predicted"/>
<dbReference type="InterPro" id="IPR035979">
    <property type="entry name" value="RBD_domain_sf"/>
</dbReference>
<dbReference type="CDD" id="cd12231">
    <property type="entry name" value="RRM2_U2AF65"/>
    <property type="match status" value="1"/>
</dbReference>
<gene>
    <name evidence="7" type="ORF">Cgig2_022673</name>
</gene>
<dbReference type="GO" id="GO:0006397">
    <property type="term" value="P:mRNA processing"/>
    <property type="evidence" value="ECO:0007669"/>
    <property type="project" value="UniProtKB-KW"/>
</dbReference>
<dbReference type="GO" id="GO:0008380">
    <property type="term" value="P:RNA splicing"/>
    <property type="evidence" value="ECO:0007669"/>
    <property type="project" value="UniProtKB-KW"/>
</dbReference>
<dbReference type="OrthoDB" id="10266058at2759"/>
<dbReference type="SMART" id="SM00360">
    <property type="entry name" value="RRM"/>
    <property type="match status" value="2"/>
</dbReference>
<evidence type="ECO:0000256" key="4">
    <source>
        <dbReference type="PROSITE-ProRule" id="PRU00176"/>
    </source>
</evidence>
<dbReference type="FunFam" id="3.30.70.330:FF:000111">
    <property type="entry name" value="U2 snRNP auxiliary factor large subunit"/>
    <property type="match status" value="1"/>
</dbReference>
<dbReference type="Gene3D" id="3.30.70.330">
    <property type="match status" value="3"/>
</dbReference>
<keyword evidence="8" id="KW-1185">Reference proteome</keyword>
<accession>A0A9Q1K9M7</accession>
<dbReference type="InterPro" id="IPR000504">
    <property type="entry name" value="RRM_dom"/>
</dbReference>
<evidence type="ECO:0000256" key="2">
    <source>
        <dbReference type="ARBA" id="ARBA00022884"/>
    </source>
</evidence>
<dbReference type="FunFam" id="3.30.70.330:FF:000097">
    <property type="entry name" value="U2 snRNP auxiliary factor large subunit"/>
    <property type="match status" value="1"/>
</dbReference>
<dbReference type="Proteomes" id="UP001153076">
    <property type="component" value="Unassembled WGS sequence"/>
</dbReference>
<dbReference type="AlphaFoldDB" id="A0A9Q1K9M7"/>
<evidence type="ECO:0000256" key="5">
    <source>
        <dbReference type="SAM" id="MobiDB-lite"/>
    </source>
</evidence>
<comment type="caution">
    <text evidence="7">The sequence shown here is derived from an EMBL/GenBank/DDBJ whole genome shotgun (WGS) entry which is preliminary data.</text>
</comment>
<evidence type="ECO:0000259" key="6">
    <source>
        <dbReference type="PROSITE" id="PS50102"/>
    </source>
</evidence>
<feature type="domain" description="RRM" evidence="6">
    <location>
        <begin position="189"/>
        <end position="267"/>
    </location>
</feature>
<evidence type="ECO:0000313" key="8">
    <source>
        <dbReference type="Proteomes" id="UP001153076"/>
    </source>
</evidence>
<dbReference type="CDD" id="cd12232">
    <property type="entry name" value="RRM3_U2AF65"/>
    <property type="match status" value="1"/>
</dbReference>
<keyword evidence="2 4" id="KW-0694">RNA-binding</keyword>
<dbReference type="SUPFAM" id="SSF54928">
    <property type="entry name" value="RNA-binding domain, RBD"/>
    <property type="match status" value="1"/>
</dbReference>
<dbReference type="Pfam" id="PF00076">
    <property type="entry name" value="RRM_1"/>
    <property type="match status" value="1"/>
</dbReference>
<evidence type="ECO:0000256" key="1">
    <source>
        <dbReference type="ARBA" id="ARBA00022664"/>
    </source>
</evidence>
<name>A0A9Q1K9M7_9CARY</name>
<dbReference type="GO" id="GO:0003723">
    <property type="term" value="F:RNA binding"/>
    <property type="evidence" value="ECO:0007669"/>
    <property type="project" value="UniProtKB-UniRule"/>
</dbReference>
<protein>
    <recommendedName>
        <fullName evidence="6">RRM domain-containing protein</fullName>
    </recommendedName>
</protein>
<sequence>MGRDRAEFSPRKGSDDRSSRYKKSRELDNEMSRPREREHRREYAWRKDRDHHHRDYRDRNARDERRDYDGRGYDSKRTSGFDMAPPAAALLPNAPVPDQLPAVPQQLPGLMQNMFPMVPAQATRHARRVYVGGLPPSANEQGVSVRVKRPTDYNPALAAALGPSLPSPHLNLAAVGLVPGAVAGTEGPDRVFVGGIPYYFNEVQMRELLESFGPLKAFDLVKDRDTGNSKGYGFCVYQDPAATDIACDALNGLKMGDKTLTVRRAAVNLKPSTLCSNGQARLEHENLLAQAQQHVAMQVSMLLIKLCFLCSSHFSVCLLSCSFSIAKAVTVDELRDDNDYEEILEDMQDECGKFGVLVNVIIPRPNREGELIPGVGKVFLEYVDSTACANAKSMLEGRKFGGNTVAADYYPEDKYYNADYTG</sequence>
<evidence type="ECO:0000256" key="3">
    <source>
        <dbReference type="ARBA" id="ARBA00023187"/>
    </source>
</evidence>
<feature type="region of interest" description="Disordered" evidence="5">
    <location>
        <begin position="1"/>
        <end position="58"/>
    </location>
</feature>
<evidence type="ECO:0000313" key="7">
    <source>
        <dbReference type="EMBL" id="KAJ8439991.1"/>
    </source>
</evidence>
<dbReference type="EMBL" id="JAKOGI010000202">
    <property type="protein sequence ID" value="KAJ8439991.1"/>
    <property type="molecule type" value="Genomic_DNA"/>
</dbReference>